<evidence type="ECO:0000259" key="4">
    <source>
        <dbReference type="PROSITE" id="PS01124"/>
    </source>
</evidence>
<dbReference type="PANTHER" id="PTHR46796">
    <property type="entry name" value="HTH-TYPE TRANSCRIPTIONAL ACTIVATOR RHAS-RELATED"/>
    <property type="match status" value="1"/>
</dbReference>
<organism evidence="5 6">
    <name type="scientific">Acinetobacter brisouii CIP 110357</name>
    <dbReference type="NCBI Taxonomy" id="1341683"/>
    <lineage>
        <taxon>Bacteria</taxon>
        <taxon>Pseudomonadati</taxon>
        <taxon>Pseudomonadota</taxon>
        <taxon>Gammaproteobacteria</taxon>
        <taxon>Moraxellales</taxon>
        <taxon>Moraxellaceae</taxon>
        <taxon>Acinetobacter</taxon>
    </lineage>
</organism>
<evidence type="ECO:0000256" key="3">
    <source>
        <dbReference type="ARBA" id="ARBA00023163"/>
    </source>
</evidence>
<dbReference type="GO" id="GO:0043565">
    <property type="term" value="F:sequence-specific DNA binding"/>
    <property type="evidence" value="ECO:0007669"/>
    <property type="project" value="InterPro"/>
</dbReference>
<keyword evidence="2" id="KW-0238">DNA-binding</keyword>
<dbReference type="InterPro" id="IPR018060">
    <property type="entry name" value="HTH_AraC"/>
</dbReference>
<evidence type="ECO:0000313" key="6">
    <source>
        <dbReference type="Proteomes" id="UP000018418"/>
    </source>
</evidence>
<feature type="domain" description="HTH araC/xylS-type" evidence="4">
    <location>
        <begin position="192"/>
        <end position="290"/>
    </location>
</feature>
<dbReference type="Pfam" id="PF12833">
    <property type="entry name" value="HTH_18"/>
    <property type="match status" value="1"/>
</dbReference>
<keyword evidence="1" id="KW-0805">Transcription regulation</keyword>
<evidence type="ECO:0000256" key="2">
    <source>
        <dbReference type="ARBA" id="ARBA00023125"/>
    </source>
</evidence>
<dbReference type="STRING" id="396323.VH98_06115"/>
<dbReference type="HOGENOM" id="CLU_000445_88_4_6"/>
<dbReference type="PRINTS" id="PR00032">
    <property type="entry name" value="HTHARAC"/>
</dbReference>
<dbReference type="PATRIC" id="fig|1341683.3.peg.13"/>
<dbReference type="AlphaFoldDB" id="V2UEH0"/>
<proteinExistence type="predicted"/>
<dbReference type="SUPFAM" id="SSF46689">
    <property type="entry name" value="Homeodomain-like"/>
    <property type="match status" value="2"/>
</dbReference>
<dbReference type="EMBL" id="AYEU01000001">
    <property type="protein sequence ID" value="ESK52913.1"/>
    <property type="molecule type" value="Genomic_DNA"/>
</dbReference>
<keyword evidence="6" id="KW-1185">Reference proteome</keyword>
<dbReference type="PROSITE" id="PS01124">
    <property type="entry name" value="HTH_ARAC_FAMILY_2"/>
    <property type="match status" value="1"/>
</dbReference>
<keyword evidence="3" id="KW-0804">Transcription</keyword>
<comment type="caution">
    <text evidence="5">The sequence shown here is derived from an EMBL/GenBank/DDBJ whole genome shotgun (WGS) entry which is preliminary data.</text>
</comment>
<dbReference type="PANTHER" id="PTHR46796:SF6">
    <property type="entry name" value="ARAC SUBFAMILY"/>
    <property type="match status" value="1"/>
</dbReference>
<accession>V2UEH0</accession>
<evidence type="ECO:0000256" key="1">
    <source>
        <dbReference type="ARBA" id="ARBA00023015"/>
    </source>
</evidence>
<reference evidence="5 6" key="1">
    <citation type="submission" date="2013-10" db="EMBL/GenBank/DDBJ databases">
        <title>The Genome Sequence of Acinetobacter brisouii CIP 110357.</title>
        <authorList>
            <consortium name="The Broad Institute Genomics Platform"/>
            <consortium name="The Broad Institute Genome Sequencing Center for Infectious Disease"/>
            <person name="Cerqueira G."/>
            <person name="Feldgarden M."/>
            <person name="Courvalin P."/>
            <person name="Grillot-Courvalin C."/>
            <person name="Clermont D."/>
            <person name="Rocha E."/>
            <person name="Yoon E.-J."/>
            <person name="Nemec A."/>
            <person name="Young S.K."/>
            <person name="Zeng Q."/>
            <person name="Gargeya S."/>
            <person name="Fitzgerald M."/>
            <person name="Abouelleil A."/>
            <person name="Alvarado L."/>
            <person name="Berlin A.M."/>
            <person name="Chapman S.B."/>
            <person name="Gainer-Dewar J."/>
            <person name="Goldberg J."/>
            <person name="Gnerre S."/>
            <person name="Griggs A."/>
            <person name="Gujja S."/>
            <person name="Hansen M."/>
            <person name="Howarth C."/>
            <person name="Imamovic A."/>
            <person name="Ireland A."/>
            <person name="Larimer J."/>
            <person name="McCowan C."/>
            <person name="Murphy C."/>
            <person name="Pearson M."/>
            <person name="Poon T.W."/>
            <person name="Priest M."/>
            <person name="Roberts A."/>
            <person name="Saif S."/>
            <person name="Shea T."/>
            <person name="Sykes S."/>
            <person name="Wortman J."/>
            <person name="Nusbaum C."/>
            <person name="Birren B."/>
        </authorList>
    </citation>
    <scope>NUCLEOTIDE SEQUENCE [LARGE SCALE GENOMIC DNA]</scope>
    <source>
        <strain evidence="5 6">CIP 110357</strain>
    </source>
</reference>
<evidence type="ECO:0000313" key="5">
    <source>
        <dbReference type="EMBL" id="ESK52913.1"/>
    </source>
</evidence>
<protein>
    <recommendedName>
        <fullName evidence="4">HTH araC/xylS-type domain-containing protein</fullName>
    </recommendedName>
</protein>
<name>V2UEH0_9GAMM</name>
<dbReference type="GO" id="GO:0003700">
    <property type="term" value="F:DNA-binding transcription factor activity"/>
    <property type="evidence" value="ECO:0007669"/>
    <property type="project" value="InterPro"/>
</dbReference>
<dbReference type="Gene3D" id="1.10.10.60">
    <property type="entry name" value="Homeodomain-like"/>
    <property type="match status" value="2"/>
</dbReference>
<dbReference type="InterPro" id="IPR020449">
    <property type="entry name" value="Tscrpt_reg_AraC-type_HTH"/>
</dbReference>
<dbReference type="PROSITE" id="PS00041">
    <property type="entry name" value="HTH_ARAC_FAMILY_1"/>
    <property type="match status" value="1"/>
</dbReference>
<dbReference type="InterPro" id="IPR009057">
    <property type="entry name" value="Homeodomain-like_sf"/>
</dbReference>
<dbReference type="SMART" id="SM00342">
    <property type="entry name" value="HTH_ARAC"/>
    <property type="match status" value="1"/>
</dbReference>
<dbReference type="InterPro" id="IPR018062">
    <property type="entry name" value="HTH_AraC-typ_CS"/>
</dbReference>
<dbReference type="InterPro" id="IPR050204">
    <property type="entry name" value="AraC_XylS_family_regulators"/>
</dbReference>
<sequence length="293" mass="34240">MTPHMAYQTLEQLQRHKAQLLEHVQLGSGMQLAAWYNRHDRVSVCSDHHTLSLYTCGGYESYQKTAQGWRNGGGPDHFCLMPQQQYSEWDIRGELSFVHLYYTDQHLRDLAAHVWDKEPNLIQLHEKTFATDPQITLLYRHFLLGCNWQQSENLLQLSTTATLLLNHLLKHYSNIVWQMPQLKSGLAPATLRWVLEWIEENLHLPLTIADLAAQAHLSEYHFAHMFRHSMQQAPHQYILQRRLQKAHHLISQQHMSLTDIALECGFSSASHFSRRFKQQFGFTPSKLRSEHTS</sequence>
<gene>
    <name evidence="5" type="ORF">P255_00016</name>
</gene>
<dbReference type="Proteomes" id="UP000018418">
    <property type="component" value="Unassembled WGS sequence"/>
</dbReference>